<dbReference type="Proteomes" id="UP000295807">
    <property type="component" value="Unassembled WGS sequence"/>
</dbReference>
<evidence type="ECO:0000313" key="4">
    <source>
        <dbReference type="EMBL" id="TCS88218.1"/>
    </source>
</evidence>
<dbReference type="GO" id="GO:0043856">
    <property type="term" value="F:anti-sigma factor antagonist activity"/>
    <property type="evidence" value="ECO:0007669"/>
    <property type="project" value="InterPro"/>
</dbReference>
<feature type="domain" description="STAS" evidence="3">
    <location>
        <begin position="1"/>
        <end position="111"/>
    </location>
</feature>
<sequence>MKYSVDKNEKYILLTLEEDRLNSLMSPALKSELVIFNAEGFRNIILDLSHVDHIDSSGLSCLLTANRICQNSGGSFVLTGLKPTVEQLIGITQLDKSLKIVPTKEEAIDFVYMEELEREINKKD</sequence>
<dbReference type="Gene3D" id="3.30.750.24">
    <property type="entry name" value="STAS domain"/>
    <property type="match status" value="1"/>
</dbReference>
<organism evidence="4 5">
    <name type="scientific">Anseongella ginsenosidimutans</name>
    <dbReference type="NCBI Taxonomy" id="496056"/>
    <lineage>
        <taxon>Bacteria</taxon>
        <taxon>Pseudomonadati</taxon>
        <taxon>Bacteroidota</taxon>
        <taxon>Sphingobacteriia</taxon>
        <taxon>Sphingobacteriales</taxon>
        <taxon>Sphingobacteriaceae</taxon>
        <taxon>Anseongella</taxon>
    </lineage>
</organism>
<evidence type="ECO:0000256" key="2">
    <source>
        <dbReference type="RuleBase" id="RU003749"/>
    </source>
</evidence>
<dbReference type="CDD" id="cd07043">
    <property type="entry name" value="STAS_anti-anti-sigma_factors"/>
    <property type="match status" value="1"/>
</dbReference>
<dbReference type="Pfam" id="PF01740">
    <property type="entry name" value="STAS"/>
    <property type="match status" value="1"/>
</dbReference>
<dbReference type="InterPro" id="IPR003658">
    <property type="entry name" value="Anti-sigma_ant"/>
</dbReference>
<protein>
    <recommendedName>
        <fullName evidence="2">Anti-sigma factor antagonist</fullName>
    </recommendedName>
</protein>
<evidence type="ECO:0000313" key="5">
    <source>
        <dbReference type="Proteomes" id="UP000295807"/>
    </source>
</evidence>
<gene>
    <name evidence="4" type="ORF">EDD80_10380</name>
</gene>
<comment type="caution">
    <text evidence="4">The sequence shown here is derived from an EMBL/GenBank/DDBJ whole genome shotgun (WGS) entry which is preliminary data.</text>
</comment>
<proteinExistence type="inferred from homology"/>
<accession>A0A4R3KSN1</accession>
<name>A0A4R3KSN1_9SPHI</name>
<dbReference type="InterPro" id="IPR002645">
    <property type="entry name" value="STAS_dom"/>
</dbReference>
<dbReference type="PANTHER" id="PTHR33495">
    <property type="entry name" value="ANTI-SIGMA FACTOR ANTAGONIST TM_1081-RELATED-RELATED"/>
    <property type="match status" value="1"/>
</dbReference>
<dbReference type="OrthoDB" id="9796110at2"/>
<keyword evidence="5" id="KW-1185">Reference proteome</keyword>
<comment type="similarity">
    <text evidence="1 2">Belongs to the anti-sigma-factor antagonist family.</text>
</comment>
<evidence type="ECO:0000256" key="1">
    <source>
        <dbReference type="ARBA" id="ARBA00009013"/>
    </source>
</evidence>
<evidence type="ECO:0000259" key="3">
    <source>
        <dbReference type="PROSITE" id="PS50801"/>
    </source>
</evidence>
<dbReference type="InterPro" id="IPR036513">
    <property type="entry name" value="STAS_dom_sf"/>
</dbReference>
<dbReference type="SUPFAM" id="SSF52091">
    <property type="entry name" value="SpoIIaa-like"/>
    <property type="match status" value="1"/>
</dbReference>
<dbReference type="NCBIfam" id="TIGR00377">
    <property type="entry name" value="ant_ant_sig"/>
    <property type="match status" value="1"/>
</dbReference>
<dbReference type="RefSeq" id="WP_132128446.1">
    <property type="nucleotide sequence ID" value="NZ_CP042432.1"/>
</dbReference>
<dbReference type="AlphaFoldDB" id="A0A4R3KSN1"/>
<reference evidence="4 5" key="1">
    <citation type="submission" date="2019-03" db="EMBL/GenBank/DDBJ databases">
        <title>Genomic Encyclopedia of Type Strains, Phase IV (KMG-IV): sequencing the most valuable type-strain genomes for metagenomic binning, comparative biology and taxonomic classification.</title>
        <authorList>
            <person name="Goeker M."/>
        </authorList>
    </citation>
    <scope>NUCLEOTIDE SEQUENCE [LARGE SCALE GENOMIC DNA]</scope>
    <source>
        <strain evidence="4 5">DSM 21100</strain>
    </source>
</reference>
<dbReference type="EMBL" id="SMAD01000003">
    <property type="protein sequence ID" value="TCS88218.1"/>
    <property type="molecule type" value="Genomic_DNA"/>
</dbReference>
<dbReference type="PROSITE" id="PS50801">
    <property type="entry name" value="STAS"/>
    <property type="match status" value="1"/>
</dbReference>